<evidence type="ECO:0000313" key="2">
    <source>
        <dbReference type="Proteomes" id="UP001652660"/>
    </source>
</evidence>
<organism evidence="2 3">
    <name type="scientific">Coffea arabica</name>
    <name type="common">Arabian coffee</name>
    <dbReference type="NCBI Taxonomy" id="13443"/>
    <lineage>
        <taxon>Eukaryota</taxon>
        <taxon>Viridiplantae</taxon>
        <taxon>Streptophyta</taxon>
        <taxon>Embryophyta</taxon>
        <taxon>Tracheophyta</taxon>
        <taxon>Spermatophyta</taxon>
        <taxon>Magnoliopsida</taxon>
        <taxon>eudicotyledons</taxon>
        <taxon>Gunneridae</taxon>
        <taxon>Pentapetalae</taxon>
        <taxon>asterids</taxon>
        <taxon>lamiids</taxon>
        <taxon>Gentianales</taxon>
        <taxon>Rubiaceae</taxon>
        <taxon>Ixoroideae</taxon>
        <taxon>Gardenieae complex</taxon>
        <taxon>Bertiereae - Coffeeae clade</taxon>
        <taxon>Coffeeae</taxon>
        <taxon>Coffea</taxon>
    </lineage>
</organism>
<evidence type="ECO:0000313" key="3">
    <source>
        <dbReference type="RefSeq" id="XP_071929060.1"/>
    </source>
</evidence>
<dbReference type="Proteomes" id="UP001652660">
    <property type="component" value="Chromosome 11e"/>
</dbReference>
<accession>A0ABM4WBA3</accession>
<dbReference type="RefSeq" id="XP_071929060.1">
    <property type="nucleotide sequence ID" value="XM_072072959.1"/>
</dbReference>
<feature type="region of interest" description="Disordered" evidence="1">
    <location>
        <begin position="89"/>
        <end position="118"/>
    </location>
</feature>
<protein>
    <submittedName>
        <fullName evidence="3">Uncharacterized protein</fullName>
    </submittedName>
</protein>
<evidence type="ECO:0000256" key="1">
    <source>
        <dbReference type="SAM" id="MobiDB-lite"/>
    </source>
</evidence>
<proteinExistence type="predicted"/>
<feature type="compositionally biased region" description="Polar residues" evidence="1">
    <location>
        <begin position="100"/>
        <end position="118"/>
    </location>
</feature>
<reference evidence="3" key="1">
    <citation type="submission" date="2025-08" db="UniProtKB">
        <authorList>
            <consortium name="RefSeq"/>
        </authorList>
    </citation>
    <scope>IDENTIFICATION</scope>
    <source>
        <tissue evidence="3">Leaves</tissue>
    </source>
</reference>
<gene>
    <name evidence="3" type="primary">LOC140021671</name>
</gene>
<sequence>MKDKRVKVRRVGQICKCTYCGENGRNTRTCKFRQQKCGENVSLSQMSSAGLHEAQCETNLSQMDINHNISVEGIGSTAKKTTRRAVKKAGKGTRRVAKKVTSSQNSQQATESINTTSSAPIADPNLYEIFGISDPHVAHITQPVAPIASAPFRIRDVQIHLDCPRTSECDDKSDVKGKTKVN</sequence>
<dbReference type="GeneID" id="140021671"/>
<name>A0ABM4WBA3_COFAR</name>
<keyword evidence="2" id="KW-1185">Reference proteome</keyword>
<feature type="compositionally biased region" description="Basic residues" evidence="1">
    <location>
        <begin position="89"/>
        <end position="98"/>
    </location>
</feature>